<feature type="compositionally biased region" description="Polar residues" evidence="1">
    <location>
        <begin position="62"/>
        <end position="75"/>
    </location>
</feature>
<dbReference type="RefSeq" id="XP_033676004.1">
    <property type="nucleotide sequence ID" value="XM_033834225.1"/>
</dbReference>
<dbReference type="OrthoDB" id="3790619at2759"/>
<evidence type="ECO:0000313" key="3">
    <source>
        <dbReference type="Proteomes" id="UP000800094"/>
    </source>
</evidence>
<dbReference type="AlphaFoldDB" id="A0A6A6HUA1"/>
<dbReference type="EMBL" id="ML987214">
    <property type="protein sequence ID" value="KAF2241000.1"/>
    <property type="molecule type" value="Genomic_DNA"/>
</dbReference>
<proteinExistence type="predicted"/>
<organism evidence="2 3">
    <name type="scientific">Trematosphaeria pertusa</name>
    <dbReference type="NCBI Taxonomy" id="390896"/>
    <lineage>
        <taxon>Eukaryota</taxon>
        <taxon>Fungi</taxon>
        <taxon>Dikarya</taxon>
        <taxon>Ascomycota</taxon>
        <taxon>Pezizomycotina</taxon>
        <taxon>Dothideomycetes</taxon>
        <taxon>Pleosporomycetidae</taxon>
        <taxon>Pleosporales</taxon>
        <taxon>Massarineae</taxon>
        <taxon>Trematosphaeriaceae</taxon>
        <taxon>Trematosphaeria</taxon>
    </lineage>
</organism>
<protein>
    <submittedName>
        <fullName evidence="2">Uncharacterized protein</fullName>
    </submittedName>
</protein>
<feature type="region of interest" description="Disordered" evidence="1">
    <location>
        <begin position="43"/>
        <end position="76"/>
    </location>
</feature>
<keyword evidence="3" id="KW-1185">Reference proteome</keyword>
<feature type="compositionally biased region" description="Low complexity" evidence="1">
    <location>
        <begin position="45"/>
        <end position="61"/>
    </location>
</feature>
<name>A0A6A6HUA1_9PLEO</name>
<reference evidence="2" key="1">
    <citation type="journal article" date="2020" name="Stud. Mycol.">
        <title>101 Dothideomycetes genomes: a test case for predicting lifestyles and emergence of pathogens.</title>
        <authorList>
            <person name="Haridas S."/>
            <person name="Albert R."/>
            <person name="Binder M."/>
            <person name="Bloem J."/>
            <person name="Labutti K."/>
            <person name="Salamov A."/>
            <person name="Andreopoulos B."/>
            <person name="Baker S."/>
            <person name="Barry K."/>
            <person name="Bills G."/>
            <person name="Bluhm B."/>
            <person name="Cannon C."/>
            <person name="Castanera R."/>
            <person name="Culley D."/>
            <person name="Daum C."/>
            <person name="Ezra D."/>
            <person name="Gonzalez J."/>
            <person name="Henrissat B."/>
            <person name="Kuo A."/>
            <person name="Liang C."/>
            <person name="Lipzen A."/>
            <person name="Lutzoni F."/>
            <person name="Magnuson J."/>
            <person name="Mondo S."/>
            <person name="Nolan M."/>
            <person name="Ohm R."/>
            <person name="Pangilinan J."/>
            <person name="Park H.-J."/>
            <person name="Ramirez L."/>
            <person name="Alfaro M."/>
            <person name="Sun H."/>
            <person name="Tritt A."/>
            <person name="Yoshinaga Y."/>
            <person name="Zwiers L.-H."/>
            <person name="Turgeon B."/>
            <person name="Goodwin S."/>
            <person name="Spatafora J."/>
            <person name="Crous P."/>
            <person name="Grigoriev I."/>
        </authorList>
    </citation>
    <scope>NUCLEOTIDE SEQUENCE</scope>
    <source>
        <strain evidence="2">CBS 122368</strain>
    </source>
</reference>
<evidence type="ECO:0000313" key="2">
    <source>
        <dbReference type="EMBL" id="KAF2241000.1"/>
    </source>
</evidence>
<dbReference type="GeneID" id="54587555"/>
<gene>
    <name evidence="2" type="ORF">BU26DRAFT_572238</name>
</gene>
<accession>A0A6A6HUA1</accession>
<dbReference type="Proteomes" id="UP000800094">
    <property type="component" value="Unassembled WGS sequence"/>
</dbReference>
<evidence type="ECO:0000256" key="1">
    <source>
        <dbReference type="SAM" id="MobiDB-lite"/>
    </source>
</evidence>
<sequence>MSAQPQYVYIPNLVGRQMLRIPVLPYEELEDLDADDQIEIMTGSSSHLTFDTTTPTTSSYTRDASPTPSEESVQQAERYDTIHVDRYLGCEYQYSNFGLPR</sequence>